<sequence length="42" mass="4454">MILTSASIIPAPAGSRKALPLLPFSDNDNPKRRARGRGTLPP</sequence>
<reference evidence="2" key="1">
    <citation type="journal article" date="2021" name="Proc. Natl. Acad. Sci. U.S.A.">
        <title>A Catalog of Tens of Thousands of Viruses from Human Metagenomes Reveals Hidden Associations with Chronic Diseases.</title>
        <authorList>
            <person name="Tisza M.J."/>
            <person name="Buck C.B."/>
        </authorList>
    </citation>
    <scope>NUCLEOTIDE SEQUENCE</scope>
    <source>
        <strain evidence="2">CtfOA1</strain>
    </source>
</reference>
<dbReference type="EMBL" id="BK015327">
    <property type="protein sequence ID" value="DAE01581.1"/>
    <property type="molecule type" value="Genomic_DNA"/>
</dbReference>
<evidence type="ECO:0000313" key="2">
    <source>
        <dbReference type="EMBL" id="DAE01581.1"/>
    </source>
</evidence>
<name>A0A8S5P4J8_9CAUD</name>
<accession>A0A8S5P4J8</accession>
<feature type="region of interest" description="Disordered" evidence="1">
    <location>
        <begin position="16"/>
        <end position="42"/>
    </location>
</feature>
<proteinExistence type="predicted"/>
<organism evidence="2">
    <name type="scientific">Myoviridae sp. ctfOA1</name>
    <dbReference type="NCBI Taxonomy" id="2825148"/>
    <lineage>
        <taxon>Viruses</taxon>
        <taxon>Duplodnaviria</taxon>
        <taxon>Heunggongvirae</taxon>
        <taxon>Uroviricota</taxon>
        <taxon>Caudoviricetes</taxon>
    </lineage>
</organism>
<protein>
    <submittedName>
        <fullName evidence="2">Uncharacterized protein</fullName>
    </submittedName>
</protein>
<evidence type="ECO:0000256" key="1">
    <source>
        <dbReference type="SAM" id="MobiDB-lite"/>
    </source>
</evidence>